<sequence length="341" mass="39697">MKVDYHLHLEEGPYSLRWLDRTNIALDHFYPIPYERHTLEWLHESMKRLNKRVQKGSFDASWIDLYLQEAKRKGLREVGIVDHLYRFKETKAYFEKYVDISDTELGNLQRKWLSQVMTESMGDFVQAITEAKPRWAAEGITLRMGIEADYFPGGEEELKELLSAYEWDFVNGSVHFFEGWGFDNPETQHLFGKYDLNALYKDFFAVVEKAIRSNIFNFVSHLDNLKVFNFRPDESSLIPHYEQIATALVETDTATEINAGLYYRYPVKEMCPSPKFLDVLVNKGVSFTTSSDSHFPDDIGAYIDLNTETLLNKGVTKIATFEKRERIMKPLGESVKHTVKV</sequence>
<dbReference type="EMBL" id="JBJHQH010000006">
    <property type="protein sequence ID" value="MFK9091886.1"/>
    <property type="molecule type" value="Genomic_DNA"/>
</dbReference>
<dbReference type="Pfam" id="PF02811">
    <property type="entry name" value="PHP"/>
    <property type="match status" value="1"/>
</dbReference>
<dbReference type="Proteomes" id="UP001623041">
    <property type="component" value="Unassembled WGS sequence"/>
</dbReference>
<protein>
    <recommendedName>
        <fullName evidence="3 8">Histidinol-phosphatase</fullName>
        <shortName evidence="8">HolPase</shortName>
        <ecNumber evidence="3 8">3.1.3.15</ecNumber>
    </recommendedName>
</protein>
<dbReference type="CDD" id="cd12110">
    <property type="entry name" value="PHP_HisPPase_Hisj_like"/>
    <property type="match status" value="1"/>
</dbReference>
<comment type="caution">
    <text evidence="10">The sequence shown here is derived from an EMBL/GenBank/DDBJ whole genome shotgun (WGS) entry which is preliminary data.</text>
</comment>
<dbReference type="SUPFAM" id="SSF89550">
    <property type="entry name" value="PHP domain-like"/>
    <property type="match status" value="1"/>
</dbReference>
<keyword evidence="4 8" id="KW-0028">Amino-acid biosynthesis</keyword>
<accession>A0ABW8REP4</accession>
<evidence type="ECO:0000313" key="10">
    <source>
        <dbReference type="EMBL" id="MFK9091886.1"/>
    </source>
</evidence>
<evidence type="ECO:0000256" key="3">
    <source>
        <dbReference type="ARBA" id="ARBA00013085"/>
    </source>
</evidence>
<feature type="domain" description="PHP" evidence="9">
    <location>
        <begin position="63"/>
        <end position="258"/>
    </location>
</feature>
<comment type="similarity">
    <text evidence="2 8">Belongs to the PHP hydrolase family. HisK subfamily.</text>
</comment>
<dbReference type="PANTHER" id="PTHR21039">
    <property type="entry name" value="HISTIDINOL PHOSPHATASE-RELATED"/>
    <property type="match status" value="1"/>
</dbReference>
<evidence type="ECO:0000256" key="7">
    <source>
        <dbReference type="ARBA" id="ARBA00049158"/>
    </source>
</evidence>
<proteinExistence type="inferred from homology"/>
<dbReference type="EC" id="3.1.3.15" evidence="3 8"/>
<dbReference type="InterPro" id="IPR010140">
    <property type="entry name" value="Histidinol_P_phosphatase_HisJ"/>
</dbReference>
<dbReference type="InterPro" id="IPR016195">
    <property type="entry name" value="Pol/histidinol_Pase-like"/>
</dbReference>
<comment type="catalytic activity">
    <reaction evidence="7 8">
        <text>L-histidinol phosphate + H2O = L-histidinol + phosphate</text>
        <dbReference type="Rhea" id="RHEA:14465"/>
        <dbReference type="ChEBI" id="CHEBI:15377"/>
        <dbReference type="ChEBI" id="CHEBI:43474"/>
        <dbReference type="ChEBI" id="CHEBI:57699"/>
        <dbReference type="ChEBI" id="CHEBI:57980"/>
        <dbReference type="EC" id="3.1.3.15"/>
    </reaction>
</comment>
<reference evidence="10 11" key="1">
    <citation type="submission" date="2024-11" db="EMBL/GenBank/DDBJ databases">
        <authorList>
            <person name="Lucas J.A."/>
        </authorList>
    </citation>
    <scope>NUCLEOTIDE SEQUENCE [LARGE SCALE GENOMIC DNA]</scope>
    <source>
        <strain evidence="10 11">Z 5.4</strain>
    </source>
</reference>
<evidence type="ECO:0000259" key="9">
    <source>
        <dbReference type="Pfam" id="PF02811"/>
    </source>
</evidence>
<evidence type="ECO:0000256" key="5">
    <source>
        <dbReference type="ARBA" id="ARBA00022801"/>
    </source>
</evidence>
<dbReference type="Gene3D" id="3.20.20.140">
    <property type="entry name" value="Metal-dependent hydrolases"/>
    <property type="match status" value="1"/>
</dbReference>
<dbReference type="InterPro" id="IPR004013">
    <property type="entry name" value="PHP_dom"/>
</dbReference>
<evidence type="ECO:0000256" key="2">
    <source>
        <dbReference type="ARBA" id="ARBA00009152"/>
    </source>
</evidence>
<evidence type="ECO:0000256" key="4">
    <source>
        <dbReference type="ARBA" id="ARBA00022605"/>
    </source>
</evidence>
<dbReference type="PANTHER" id="PTHR21039:SF0">
    <property type="entry name" value="HISTIDINOL-PHOSPHATASE"/>
    <property type="match status" value="1"/>
</dbReference>
<evidence type="ECO:0000313" key="11">
    <source>
        <dbReference type="Proteomes" id="UP001623041"/>
    </source>
</evidence>
<gene>
    <name evidence="10" type="ORF">ACJEBI_10375</name>
</gene>
<keyword evidence="5 8" id="KW-0378">Hydrolase</keyword>
<dbReference type="NCBIfam" id="NF005235">
    <property type="entry name" value="PRK06740.1"/>
    <property type="match status" value="1"/>
</dbReference>
<comment type="pathway">
    <text evidence="1 8">Amino-acid biosynthesis; L-histidine biosynthesis; L-histidine from 5-phospho-alpha-D-ribose 1-diphosphate: step 8/9.</text>
</comment>
<dbReference type="NCBIfam" id="TIGR01856">
    <property type="entry name" value="hisJ_fam"/>
    <property type="match status" value="1"/>
</dbReference>
<dbReference type="RefSeq" id="WP_406580498.1">
    <property type="nucleotide sequence ID" value="NZ_JBJHQH010000006.1"/>
</dbReference>
<keyword evidence="11" id="KW-1185">Reference proteome</keyword>
<organism evidence="10 11">
    <name type="scientific">Bacillus salipaludis</name>
    <dbReference type="NCBI Taxonomy" id="2547811"/>
    <lineage>
        <taxon>Bacteria</taxon>
        <taxon>Bacillati</taxon>
        <taxon>Bacillota</taxon>
        <taxon>Bacilli</taxon>
        <taxon>Bacillales</taxon>
        <taxon>Bacillaceae</taxon>
        <taxon>Bacillus</taxon>
    </lineage>
</organism>
<evidence type="ECO:0000256" key="8">
    <source>
        <dbReference type="RuleBase" id="RU366003"/>
    </source>
</evidence>
<keyword evidence="6 8" id="KW-0368">Histidine biosynthesis</keyword>
<dbReference type="NCBIfam" id="NF005596">
    <property type="entry name" value="PRK07328.1"/>
    <property type="match status" value="1"/>
</dbReference>
<evidence type="ECO:0000256" key="6">
    <source>
        <dbReference type="ARBA" id="ARBA00023102"/>
    </source>
</evidence>
<evidence type="ECO:0000256" key="1">
    <source>
        <dbReference type="ARBA" id="ARBA00004970"/>
    </source>
</evidence>
<name>A0ABW8REP4_9BACI</name>